<dbReference type="PROSITE" id="PS00061">
    <property type="entry name" value="ADH_SHORT"/>
    <property type="match status" value="1"/>
</dbReference>
<evidence type="ECO:0000313" key="5">
    <source>
        <dbReference type="Proteomes" id="UP000054695"/>
    </source>
</evidence>
<keyword evidence="5" id="KW-1185">Reference proteome</keyword>
<accession>A0A0W0RJH0</accession>
<gene>
    <name evidence="4" type="ORF">Lboz_2789</name>
</gene>
<dbReference type="PRINTS" id="PR00081">
    <property type="entry name" value="GDHRDH"/>
</dbReference>
<dbReference type="PANTHER" id="PTHR43658:SF8">
    <property type="entry name" value="17-BETA-HYDROXYSTEROID DEHYDROGENASE 14-RELATED"/>
    <property type="match status" value="1"/>
</dbReference>
<sequence>MFVNPGSATLHPGYKLWRIIVNFTNQIALITGGASGMGKASVQYLQKCGMRVVVWDKQADDQSEADLFISCDVTSDESVEKAMQQTIEQLGTPRVCVNCAGIAPAKRIVGKEGAMPLAVFKQVIDVNLIGTFNVMRVAAHAMTSLELESNSQERGVIINTASIAAFEGQIGQAAYSASKGGVVAMTLPAARELAQFAIRVNTIAPGLIATPMLLNMPQEVQDNLVATMTFPKRFGKPDEFASLVAHIIENGMMNGEVIRLDGALRMK</sequence>
<dbReference type="GO" id="GO:0047015">
    <property type="term" value="F:3-hydroxy-2-methylbutyryl-CoA dehydrogenase activity"/>
    <property type="evidence" value="ECO:0007669"/>
    <property type="project" value="UniProtKB-EC"/>
</dbReference>
<proteinExistence type="inferred from homology"/>
<comment type="similarity">
    <text evidence="1 3">Belongs to the short-chain dehydrogenases/reductases (SDR) family.</text>
</comment>
<evidence type="ECO:0000256" key="1">
    <source>
        <dbReference type="ARBA" id="ARBA00006484"/>
    </source>
</evidence>
<protein>
    <submittedName>
        <fullName evidence="4">3-hydroxyacyl-CoA dehydrogenase</fullName>
        <ecNumber evidence="4">1.1.1.178</ecNumber>
    </submittedName>
</protein>
<dbReference type="AlphaFoldDB" id="A0A0W0RJH0"/>
<evidence type="ECO:0000313" key="4">
    <source>
        <dbReference type="EMBL" id="KTC71212.1"/>
    </source>
</evidence>
<reference evidence="4 5" key="1">
    <citation type="submission" date="2015-11" db="EMBL/GenBank/DDBJ databases">
        <title>Genomic analysis of 38 Legionella species identifies large and diverse effector repertoires.</title>
        <authorList>
            <person name="Burstein D."/>
            <person name="Amaro F."/>
            <person name="Zusman T."/>
            <person name="Lifshitz Z."/>
            <person name="Cohen O."/>
            <person name="Gilbert J.A."/>
            <person name="Pupko T."/>
            <person name="Shuman H.A."/>
            <person name="Segal G."/>
        </authorList>
    </citation>
    <scope>NUCLEOTIDE SEQUENCE [LARGE SCALE GENOMIC DNA]</scope>
    <source>
        <strain evidence="4 5">WIGA</strain>
    </source>
</reference>
<dbReference type="PATRIC" id="fig|447.4.peg.2969"/>
<dbReference type="InterPro" id="IPR020904">
    <property type="entry name" value="Sc_DH/Rdtase_CS"/>
</dbReference>
<dbReference type="InterPro" id="IPR036291">
    <property type="entry name" value="NAD(P)-bd_dom_sf"/>
</dbReference>
<dbReference type="PRINTS" id="PR00080">
    <property type="entry name" value="SDRFAMILY"/>
</dbReference>
<organism evidence="4 5">
    <name type="scientific">Legionella bozemanae</name>
    <name type="common">Fluoribacter bozemanae</name>
    <dbReference type="NCBI Taxonomy" id="447"/>
    <lineage>
        <taxon>Bacteria</taxon>
        <taxon>Pseudomonadati</taxon>
        <taxon>Pseudomonadota</taxon>
        <taxon>Gammaproteobacteria</taxon>
        <taxon>Legionellales</taxon>
        <taxon>Legionellaceae</taxon>
        <taxon>Legionella</taxon>
    </lineage>
</organism>
<dbReference type="FunFam" id="3.40.50.720:FF:000173">
    <property type="entry name" value="3-oxoacyl-[acyl-carrier protein] reductase"/>
    <property type="match status" value="1"/>
</dbReference>
<dbReference type="Pfam" id="PF00106">
    <property type="entry name" value="adh_short"/>
    <property type="match status" value="1"/>
</dbReference>
<dbReference type="Gene3D" id="3.40.50.720">
    <property type="entry name" value="NAD(P)-binding Rossmann-like Domain"/>
    <property type="match status" value="1"/>
</dbReference>
<dbReference type="SUPFAM" id="SSF51735">
    <property type="entry name" value="NAD(P)-binding Rossmann-fold domains"/>
    <property type="match status" value="1"/>
</dbReference>
<dbReference type="InterPro" id="IPR002347">
    <property type="entry name" value="SDR_fam"/>
</dbReference>
<keyword evidence="2 4" id="KW-0560">Oxidoreductase</keyword>
<dbReference type="STRING" id="447.Lboz_2789"/>
<dbReference type="PANTHER" id="PTHR43658">
    <property type="entry name" value="SHORT-CHAIN DEHYDROGENASE/REDUCTASE"/>
    <property type="match status" value="1"/>
</dbReference>
<name>A0A0W0RJH0_LEGBO</name>
<dbReference type="EMBL" id="LNXU01000032">
    <property type="protein sequence ID" value="KTC71212.1"/>
    <property type="molecule type" value="Genomic_DNA"/>
</dbReference>
<comment type="caution">
    <text evidence="4">The sequence shown here is derived from an EMBL/GenBank/DDBJ whole genome shotgun (WGS) entry which is preliminary data.</text>
</comment>
<dbReference type="EC" id="1.1.1.178" evidence="4"/>
<dbReference type="Proteomes" id="UP000054695">
    <property type="component" value="Unassembled WGS sequence"/>
</dbReference>
<evidence type="ECO:0000256" key="2">
    <source>
        <dbReference type="ARBA" id="ARBA00023002"/>
    </source>
</evidence>
<evidence type="ECO:0000256" key="3">
    <source>
        <dbReference type="RuleBase" id="RU000363"/>
    </source>
</evidence>